<feature type="signal peptide" evidence="6">
    <location>
        <begin position="1"/>
        <end position="29"/>
    </location>
</feature>
<evidence type="ECO:0000313" key="8">
    <source>
        <dbReference type="Proteomes" id="UP000399805"/>
    </source>
</evidence>
<organism evidence="7 8">
    <name type="scientific">Amycolatopsis camponoti</name>
    <dbReference type="NCBI Taxonomy" id="2606593"/>
    <lineage>
        <taxon>Bacteria</taxon>
        <taxon>Bacillati</taxon>
        <taxon>Actinomycetota</taxon>
        <taxon>Actinomycetes</taxon>
        <taxon>Pseudonocardiales</taxon>
        <taxon>Pseudonocardiaceae</taxon>
        <taxon>Amycolatopsis</taxon>
    </lineage>
</organism>
<dbReference type="Gene3D" id="2.60.40.230">
    <property type="entry name" value="Neocarzinostatin-like"/>
    <property type="match status" value="1"/>
</dbReference>
<evidence type="ECO:0000256" key="6">
    <source>
        <dbReference type="SAM" id="SignalP"/>
    </source>
</evidence>
<reference evidence="7 8" key="1">
    <citation type="submission" date="2019-09" db="EMBL/GenBank/DDBJ databases">
        <authorList>
            <person name="Leyn A S."/>
        </authorList>
    </citation>
    <scope>NUCLEOTIDE SEQUENCE [LARGE SCALE GENOMIC DNA]</scope>
    <source>
        <strain evidence="7">AA231_1</strain>
    </source>
</reference>
<gene>
    <name evidence="7" type="ORF">AA23TX_05737</name>
</gene>
<keyword evidence="4" id="KW-0238">DNA-binding</keyword>
<feature type="chain" id="PRO_5026213227" description="Neocarzinostatin" evidence="6">
    <location>
        <begin position="30"/>
        <end position="138"/>
    </location>
</feature>
<dbReference type="InterPro" id="IPR027273">
    <property type="entry name" value="Neocarzinostatin-like"/>
</dbReference>
<evidence type="ECO:0000313" key="7">
    <source>
        <dbReference type="EMBL" id="VVJ20716.1"/>
    </source>
</evidence>
<evidence type="ECO:0000256" key="1">
    <source>
        <dbReference type="ARBA" id="ARBA00010648"/>
    </source>
</evidence>
<dbReference type="EMBL" id="CABVGP010000002">
    <property type="protein sequence ID" value="VVJ20716.1"/>
    <property type="molecule type" value="Genomic_DNA"/>
</dbReference>
<keyword evidence="3" id="KW-0044">Antibiotic</keyword>
<dbReference type="Proteomes" id="UP000399805">
    <property type="component" value="Unassembled WGS sequence"/>
</dbReference>
<keyword evidence="6" id="KW-0732">Signal</keyword>
<dbReference type="AlphaFoldDB" id="A0A6I8LZC7"/>
<dbReference type="SUPFAM" id="SSF49319">
    <property type="entry name" value="Actinoxanthin-like"/>
    <property type="match status" value="1"/>
</dbReference>
<evidence type="ECO:0000256" key="5">
    <source>
        <dbReference type="ARBA" id="ARBA00023157"/>
    </source>
</evidence>
<dbReference type="GO" id="GO:0003677">
    <property type="term" value="F:DNA binding"/>
    <property type="evidence" value="ECO:0007669"/>
    <property type="project" value="UniProtKB-KW"/>
</dbReference>
<name>A0A6I8LZC7_9PSEU</name>
<evidence type="ECO:0000256" key="3">
    <source>
        <dbReference type="ARBA" id="ARBA00023022"/>
    </source>
</evidence>
<evidence type="ECO:0000256" key="2">
    <source>
        <dbReference type="ARBA" id="ARBA00022529"/>
    </source>
</evidence>
<dbReference type="Pfam" id="PF00960">
    <property type="entry name" value="Neocarzinostat"/>
    <property type="match status" value="1"/>
</dbReference>
<evidence type="ECO:0000256" key="4">
    <source>
        <dbReference type="ARBA" id="ARBA00023125"/>
    </source>
</evidence>
<dbReference type="RefSeq" id="WP_155545782.1">
    <property type="nucleotide sequence ID" value="NZ_CABVGP010000002.1"/>
</dbReference>
<keyword evidence="2" id="KW-0929">Antimicrobial</keyword>
<protein>
    <recommendedName>
        <fullName evidence="9">Neocarzinostatin</fullName>
    </recommendedName>
</protein>
<dbReference type="PRINTS" id="PR01885">
    <property type="entry name" value="MACROMOMYCIN"/>
</dbReference>
<dbReference type="NCBIfam" id="NF040680">
    <property type="entry name" value="chromo_anti"/>
    <property type="match status" value="1"/>
</dbReference>
<evidence type="ECO:0008006" key="9">
    <source>
        <dbReference type="Google" id="ProtNLM"/>
    </source>
</evidence>
<sequence length="138" mass="13378">MSKITTVRFFAATAAAFAVVIAGSTAADAAPEAPNVTVSPAEGLADGASVAVSATGYTANETVTIWECAGGATGPVCDTGSQTTTTDATGAVSTSFVVHKVLTTASGPVDCTTVANGCFVGAANESYSEVASAVISFG</sequence>
<dbReference type="InterPro" id="IPR002186">
    <property type="entry name" value="Neocarzinostatin_fam"/>
</dbReference>
<comment type="similarity">
    <text evidence="1">Belongs to the neocarzinostatin family.</text>
</comment>
<keyword evidence="8" id="KW-1185">Reference proteome</keyword>
<accession>A0A6I8LZC7</accession>
<keyword evidence="5" id="KW-1015">Disulfide bond</keyword>
<proteinExistence type="inferred from homology"/>
<dbReference type="GO" id="GO:0042742">
    <property type="term" value="P:defense response to bacterium"/>
    <property type="evidence" value="ECO:0007669"/>
    <property type="project" value="UniProtKB-KW"/>
</dbReference>